<accession>A0AAE0WLP4</accession>
<evidence type="ECO:0000259" key="1">
    <source>
        <dbReference type="Pfam" id="PF06985"/>
    </source>
</evidence>
<feature type="domain" description="Heterokaryon incompatibility" evidence="1">
    <location>
        <begin position="1"/>
        <end position="68"/>
    </location>
</feature>
<dbReference type="Proteomes" id="UP001274830">
    <property type="component" value="Unassembled WGS sequence"/>
</dbReference>
<organism evidence="2 3">
    <name type="scientific">Recurvomyces mirabilis</name>
    <dbReference type="NCBI Taxonomy" id="574656"/>
    <lineage>
        <taxon>Eukaryota</taxon>
        <taxon>Fungi</taxon>
        <taxon>Dikarya</taxon>
        <taxon>Ascomycota</taxon>
        <taxon>Pezizomycotina</taxon>
        <taxon>Dothideomycetes</taxon>
        <taxon>Dothideomycetidae</taxon>
        <taxon>Mycosphaerellales</taxon>
        <taxon>Teratosphaeriaceae</taxon>
        <taxon>Recurvomyces</taxon>
    </lineage>
</organism>
<sequence>MGRIFRTAKRVIVWLGEPRRLVPKLDQAPSKPAYSRLKRSPECLSSALESALAIKQPPWWQRAWTVQEYTLAYERPMFVCGPCNFSIESLADLLQVRVTGDLASLQKAVTRLEGLRNQAERLRELDTYDVFCLVELHDIMCNVSSTDPRDKVYGMLGLMKKSLAEAIKVDYIAGTERVYAQAMYAQISSDRTLRVLCFARPWRTKQDRASWHMQINGVSPRPIDTRPFLVHVIGDSAPIHAVSPFATQHWEMSPCMRFLTIIGRFVLKVCRSLQFTWAEGYESFQASPKHKSENASGLLREEIYNAFMATSETPLHLDKPVWKYLMAWNAEFTEDNPTDFAARVSSWLKYISQFLGFAHVQGLDVEPAKAPVLHKPKSCTGSPAMTLCYDGKPICRRRTHFPAFPPDRTSNFPCVE</sequence>
<keyword evidence="3" id="KW-1185">Reference proteome</keyword>
<dbReference type="EMBL" id="JAUTXT010000022">
    <property type="protein sequence ID" value="KAK3674023.1"/>
    <property type="molecule type" value="Genomic_DNA"/>
</dbReference>
<evidence type="ECO:0000313" key="3">
    <source>
        <dbReference type="Proteomes" id="UP001274830"/>
    </source>
</evidence>
<dbReference type="InterPro" id="IPR052895">
    <property type="entry name" value="HetReg/Transcr_Mod"/>
</dbReference>
<dbReference type="Pfam" id="PF06985">
    <property type="entry name" value="HET"/>
    <property type="match status" value="1"/>
</dbReference>
<dbReference type="PANTHER" id="PTHR24148">
    <property type="entry name" value="ANKYRIN REPEAT DOMAIN-CONTAINING PROTEIN 39 HOMOLOG-RELATED"/>
    <property type="match status" value="1"/>
</dbReference>
<dbReference type="AlphaFoldDB" id="A0AAE0WLP4"/>
<reference evidence="2" key="1">
    <citation type="submission" date="2023-07" db="EMBL/GenBank/DDBJ databases">
        <title>Black Yeasts Isolated from many extreme environments.</title>
        <authorList>
            <person name="Coleine C."/>
            <person name="Stajich J.E."/>
            <person name="Selbmann L."/>
        </authorList>
    </citation>
    <scope>NUCLEOTIDE SEQUENCE</scope>
    <source>
        <strain evidence="2">CCFEE 5485</strain>
    </source>
</reference>
<dbReference type="InterPro" id="IPR010730">
    <property type="entry name" value="HET"/>
</dbReference>
<protein>
    <recommendedName>
        <fullName evidence="1">Heterokaryon incompatibility domain-containing protein</fullName>
    </recommendedName>
</protein>
<evidence type="ECO:0000313" key="2">
    <source>
        <dbReference type="EMBL" id="KAK3674023.1"/>
    </source>
</evidence>
<dbReference type="PANTHER" id="PTHR24148:SF64">
    <property type="entry name" value="HETEROKARYON INCOMPATIBILITY DOMAIN-CONTAINING PROTEIN"/>
    <property type="match status" value="1"/>
</dbReference>
<proteinExistence type="predicted"/>
<comment type="caution">
    <text evidence="2">The sequence shown here is derived from an EMBL/GenBank/DDBJ whole genome shotgun (WGS) entry which is preliminary data.</text>
</comment>
<name>A0AAE0WLP4_9PEZI</name>
<gene>
    <name evidence="2" type="ORF">LTR78_006226</name>
</gene>